<dbReference type="Gene3D" id="1.25.10.10">
    <property type="entry name" value="Leucine-rich Repeat Variant"/>
    <property type="match status" value="1"/>
</dbReference>
<feature type="transmembrane region" description="Helical" evidence="2">
    <location>
        <begin position="399"/>
        <end position="425"/>
    </location>
</feature>
<gene>
    <name evidence="3" type="ORF">OMED0929_LOCUS417</name>
</gene>
<reference evidence="3" key="1">
    <citation type="submission" date="2021-01" db="EMBL/GenBank/DDBJ databases">
        <authorList>
            <person name="Corre E."/>
            <person name="Pelletier E."/>
            <person name="Niang G."/>
            <person name="Scheremetjew M."/>
            <person name="Finn R."/>
            <person name="Kale V."/>
            <person name="Holt S."/>
            <person name="Cochrane G."/>
            <person name="Meng A."/>
            <person name="Brown T."/>
            <person name="Cohen L."/>
        </authorList>
    </citation>
    <scope>NUCLEOTIDE SEQUENCE</scope>
    <source>
        <strain evidence="3">Clade-D-RCC2572</strain>
    </source>
</reference>
<dbReference type="AlphaFoldDB" id="A0A7S0KCM2"/>
<sequence>MLAGGVDPSVVARSNASTFRGKTQANMMQAQMQASMLKHTTRVVIRGSFNGAVRVAAGTARGALTVAGGVINLSVGILERVGLGIVVEGVTAIASTAGSSVQNVVWLVGFTSSPAIDYGLLPLYEFIMDGLEPLYMTFVTGTMEKFEDMTFSLEQNLAAVMHERLLSKIRYPLHVVLNPFKWPMGVYETFVRPAYVFAAYPEYYDNVPDPVAPIVKRTFGERCRASAWGEWTACSVECGQGFKARANHCGRREYARCFGTGVVGCDGTCNSGRSTDCNGICGGKAVVDKCGMCGGMNIGLGCDGKCFSGKREDMLGNCCDSSSITSSGMCSNDSGALSHLKAAGAGKARASKNAPPKKKVSFVRRIINLFKFVLVLVLRIVSIIVHTVLFVIKTVLRTVLFAFSTVFSGAMLKLIGTLTLGFVALGVVDKKAQDSVAAAVKQNVPFVGNEDVDDGSDKTNTDVPADVADEGQTFKERVESAVKKIIELLKRSDEVPGTVKHYVMWLLRRAHVRAQMVVPLILAFVSNGHVPTAEEVMKAREETEDAKLRAEELETEIARLKTRIQRTMASEEEKKQALNLVDQARKEADEKAKRAIEEAEKARAELERTKAETEKTRAAVSNDAAARLAAEKALLDVENARKAAEQARYNAERDLERVKTDSSLIRQGAEKEIERVTTEHEKAKARIELLEKEAIRAREEAARQASVANDEAERAHEKVQTFERANLNTVNALIKNKSAMKDMKEYAEKLVTFFIKHNEEVFTAAKALDVSEYATHIDKGDVVTAVASSVGTGGEIPKDVLEQFSSLRKYRARRNSVLALVKITRKHPSIDTRRRCWEALQNLANGSLTTVRVLMRCEAMSNAMIDILEWSCGAADEDGCPYEAMEFLHAMVSNKYVTQDKTLREQIADPVHARCILAVLKTVPHNHSVQGMGLGTIWQLIRMSKYGAEMQGALLADGLIRHIVDTCEPARTNIELARVTCGCALALALNNTSVQDVMLRVDMPKLLVGILSAHEAIDFRGEFTKLSAWLTKNAR</sequence>
<dbReference type="Pfam" id="PF00090">
    <property type="entry name" value="TSP_1"/>
    <property type="match status" value="1"/>
</dbReference>
<organism evidence="3">
    <name type="scientific">Ostreococcus mediterraneus</name>
    <dbReference type="NCBI Taxonomy" id="1486918"/>
    <lineage>
        <taxon>Eukaryota</taxon>
        <taxon>Viridiplantae</taxon>
        <taxon>Chlorophyta</taxon>
        <taxon>Mamiellophyceae</taxon>
        <taxon>Mamiellales</taxon>
        <taxon>Bathycoccaceae</taxon>
        <taxon>Ostreococcus</taxon>
    </lineage>
</organism>
<name>A0A7S0KCM2_9CHLO</name>
<dbReference type="SUPFAM" id="SSF48371">
    <property type="entry name" value="ARM repeat"/>
    <property type="match status" value="1"/>
</dbReference>
<feature type="transmembrane region" description="Helical" evidence="2">
    <location>
        <begin position="369"/>
        <end position="392"/>
    </location>
</feature>
<keyword evidence="2" id="KW-0472">Membrane</keyword>
<evidence type="ECO:0000256" key="2">
    <source>
        <dbReference type="SAM" id="Phobius"/>
    </source>
</evidence>
<accession>A0A7S0KCM2</accession>
<proteinExistence type="predicted"/>
<dbReference type="PROSITE" id="PS50092">
    <property type="entry name" value="TSP1"/>
    <property type="match status" value="1"/>
</dbReference>
<dbReference type="InterPro" id="IPR000884">
    <property type="entry name" value="TSP1_rpt"/>
</dbReference>
<feature type="coiled-coil region" evidence="1">
    <location>
        <begin position="533"/>
        <end position="718"/>
    </location>
</feature>
<dbReference type="InterPro" id="IPR016024">
    <property type="entry name" value="ARM-type_fold"/>
</dbReference>
<keyword evidence="2" id="KW-0812">Transmembrane</keyword>
<keyword evidence="2" id="KW-1133">Transmembrane helix</keyword>
<keyword evidence="1" id="KW-0175">Coiled coil</keyword>
<evidence type="ECO:0000256" key="1">
    <source>
        <dbReference type="SAM" id="Coils"/>
    </source>
</evidence>
<protein>
    <submittedName>
        <fullName evidence="3">Uncharacterized protein</fullName>
    </submittedName>
</protein>
<dbReference type="EMBL" id="HBEW01000500">
    <property type="protein sequence ID" value="CAD8575910.1"/>
    <property type="molecule type" value="Transcribed_RNA"/>
</dbReference>
<dbReference type="InterPro" id="IPR011989">
    <property type="entry name" value="ARM-like"/>
</dbReference>
<dbReference type="CDD" id="cd06503">
    <property type="entry name" value="ATP-synt_Fo_b"/>
    <property type="match status" value="1"/>
</dbReference>
<evidence type="ECO:0000313" key="3">
    <source>
        <dbReference type="EMBL" id="CAD8575910.1"/>
    </source>
</evidence>